<feature type="region of interest" description="Disordered" evidence="8">
    <location>
        <begin position="104"/>
        <end position="176"/>
    </location>
</feature>
<dbReference type="SMART" id="SM01226">
    <property type="entry name" value="GAGA_bind"/>
    <property type="match status" value="1"/>
</dbReference>
<protein>
    <recommendedName>
        <fullName evidence="7">GAGA-binding transcriptional activator</fullName>
    </recommendedName>
</protein>
<accession>A0A1D1ZJ30</accession>
<feature type="compositionally biased region" description="Polar residues" evidence="8">
    <location>
        <begin position="151"/>
        <end position="165"/>
    </location>
</feature>
<feature type="compositionally biased region" description="Basic residues" evidence="8">
    <location>
        <begin position="122"/>
        <end position="138"/>
    </location>
</feature>
<dbReference type="GO" id="GO:0009723">
    <property type="term" value="P:response to ethylene"/>
    <property type="evidence" value="ECO:0007669"/>
    <property type="project" value="TreeGrafter"/>
</dbReference>
<comment type="subcellular location">
    <subcellularLocation>
        <location evidence="1 7">Nucleus</location>
    </subcellularLocation>
</comment>
<evidence type="ECO:0000256" key="5">
    <source>
        <dbReference type="ARBA" id="ARBA00023163"/>
    </source>
</evidence>
<dbReference type="Pfam" id="PF06217">
    <property type="entry name" value="GAGA_bind"/>
    <property type="match status" value="1"/>
</dbReference>
<evidence type="ECO:0000256" key="4">
    <source>
        <dbReference type="ARBA" id="ARBA00023125"/>
    </source>
</evidence>
<evidence type="ECO:0000256" key="3">
    <source>
        <dbReference type="ARBA" id="ARBA00023015"/>
    </source>
</evidence>
<comment type="function">
    <text evidence="7">Transcriptional regulator that specifically binds to GA-rich elements (GAGA-repeats) present in regulatory sequences of genes involved in developmental processes.</text>
</comment>
<evidence type="ECO:0000313" key="9">
    <source>
        <dbReference type="EMBL" id="JAT66976.1"/>
    </source>
</evidence>
<evidence type="ECO:0000256" key="6">
    <source>
        <dbReference type="ARBA" id="ARBA00023242"/>
    </source>
</evidence>
<proteinExistence type="inferred from homology"/>
<dbReference type="InterPro" id="IPR010409">
    <property type="entry name" value="GAGA-bd_tscrpt_act"/>
</dbReference>
<evidence type="ECO:0000256" key="1">
    <source>
        <dbReference type="ARBA" id="ARBA00004123"/>
    </source>
</evidence>
<evidence type="ECO:0000256" key="7">
    <source>
        <dbReference type="RuleBase" id="RU367160"/>
    </source>
</evidence>
<sequence length="280" mass="30273">MDGKARMGVRNWDFSGQPGNGDSIMKPVPDVSAHQGSVSAHHTAFLKMSAYPDRHSILSEPNSRKAPMDFGWVSQQNFLAATKSNLNSVPSTQVSSEMTGVTTVPATQNDSLQNSEFDSKPTKAKKQPSSTKKAKRVATKVLRTKEPKKQPSGQSAKKKSGSVSTGKREKRNPDITLEGMTFDFSGVPAPVCSCTGVPHQCYRWGAAGWQSSCCTTTLSEHPLPMSSSRPGARLAGRKMSIGAYGKLLQRLAVEGCDLSNPVDLKAHWARHGTNKFVTIR</sequence>
<feature type="compositionally biased region" description="Polar residues" evidence="8">
    <location>
        <begin position="104"/>
        <end position="116"/>
    </location>
</feature>
<reference evidence="9" key="1">
    <citation type="submission" date="2015-07" db="EMBL/GenBank/DDBJ databases">
        <title>Transcriptome Assembly of Anthurium amnicola.</title>
        <authorList>
            <person name="Suzuki J."/>
        </authorList>
    </citation>
    <scope>NUCLEOTIDE SEQUENCE</scope>
</reference>
<dbReference type="GO" id="GO:0043565">
    <property type="term" value="F:sequence-specific DNA binding"/>
    <property type="evidence" value="ECO:0007669"/>
    <property type="project" value="TreeGrafter"/>
</dbReference>
<evidence type="ECO:0000256" key="2">
    <source>
        <dbReference type="ARBA" id="ARBA00007911"/>
    </source>
</evidence>
<keyword evidence="3 7" id="KW-0805">Transcription regulation</keyword>
<dbReference type="PANTHER" id="PTHR31421:SF6">
    <property type="entry name" value="PROTEIN BASIC PENTACYSTEINE7"/>
    <property type="match status" value="1"/>
</dbReference>
<feature type="region of interest" description="Disordered" evidence="8">
    <location>
        <begin position="1"/>
        <end position="28"/>
    </location>
</feature>
<dbReference type="GO" id="GO:0005634">
    <property type="term" value="C:nucleus"/>
    <property type="evidence" value="ECO:0007669"/>
    <property type="project" value="UniProtKB-SubCell"/>
</dbReference>
<name>A0A1D1ZJ30_9ARAE</name>
<organism evidence="9">
    <name type="scientific">Anthurium amnicola</name>
    <dbReference type="NCBI Taxonomy" id="1678845"/>
    <lineage>
        <taxon>Eukaryota</taxon>
        <taxon>Viridiplantae</taxon>
        <taxon>Streptophyta</taxon>
        <taxon>Embryophyta</taxon>
        <taxon>Tracheophyta</taxon>
        <taxon>Spermatophyta</taxon>
        <taxon>Magnoliopsida</taxon>
        <taxon>Liliopsida</taxon>
        <taxon>Araceae</taxon>
        <taxon>Pothoideae</taxon>
        <taxon>Potheae</taxon>
        <taxon>Anthurium</taxon>
    </lineage>
</organism>
<dbReference type="EMBL" id="GDJX01000960">
    <property type="protein sequence ID" value="JAT66976.1"/>
    <property type="molecule type" value="Transcribed_RNA"/>
</dbReference>
<comment type="similarity">
    <text evidence="2 7">Belongs to the BBR/BPC family.</text>
</comment>
<keyword evidence="6 7" id="KW-0539">Nucleus</keyword>
<keyword evidence="4 7" id="KW-0238">DNA-binding</keyword>
<gene>
    <name evidence="9" type="primary">BPC7_6</name>
    <name evidence="9" type="ORF">g.54930</name>
</gene>
<evidence type="ECO:0000256" key="8">
    <source>
        <dbReference type="SAM" id="MobiDB-lite"/>
    </source>
</evidence>
<dbReference type="AlphaFoldDB" id="A0A1D1ZJ30"/>
<dbReference type="GO" id="GO:0003700">
    <property type="term" value="F:DNA-binding transcription factor activity"/>
    <property type="evidence" value="ECO:0007669"/>
    <property type="project" value="UniProtKB-UniRule"/>
</dbReference>
<dbReference type="PANTHER" id="PTHR31421">
    <property type="entry name" value="PROTEIN BASIC PENTACYSTEINE3"/>
    <property type="match status" value="1"/>
</dbReference>
<keyword evidence="5 7" id="KW-0804">Transcription</keyword>